<accession>A0A9P8LJD3</accession>
<protein>
    <submittedName>
        <fullName evidence="3">Uncharacterized protein</fullName>
    </submittedName>
</protein>
<sequence length="171" mass="19243">MLGGALADPCKSYPGLFHRGTIFDKFPYLLPNLVCAVILTCGVAIGILFLEETHEERKYKRDVGLEIGDWILNKVKHGLTFFSRTEERKVESRSKLGDANLEERRSLLEEDEQPPGYRTTEGSPRLSASRALSKEPLGRRLSNSFDREPPALERAFTKQVVLHIIGYGILA</sequence>
<dbReference type="AlphaFoldDB" id="A0A9P8LJD3"/>
<evidence type="ECO:0000313" key="3">
    <source>
        <dbReference type="EMBL" id="KAH0566465.1"/>
    </source>
</evidence>
<proteinExistence type="predicted"/>
<keyword evidence="2" id="KW-0472">Membrane</keyword>
<keyword evidence="2" id="KW-0812">Transmembrane</keyword>
<feature type="region of interest" description="Disordered" evidence="1">
    <location>
        <begin position="103"/>
        <end position="129"/>
    </location>
</feature>
<keyword evidence="2" id="KW-1133">Transmembrane helix</keyword>
<organism evidence="3 4">
    <name type="scientific">Trichoglossum hirsutum</name>
    <dbReference type="NCBI Taxonomy" id="265104"/>
    <lineage>
        <taxon>Eukaryota</taxon>
        <taxon>Fungi</taxon>
        <taxon>Dikarya</taxon>
        <taxon>Ascomycota</taxon>
        <taxon>Pezizomycotina</taxon>
        <taxon>Geoglossomycetes</taxon>
        <taxon>Geoglossales</taxon>
        <taxon>Geoglossaceae</taxon>
        <taxon>Trichoglossum</taxon>
    </lineage>
</organism>
<name>A0A9P8LJD3_9PEZI</name>
<keyword evidence="4" id="KW-1185">Reference proteome</keyword>
<feature type="transmembrane region" description="Helical" evidence="2">
    <location>
        <begin position="28"/>
        <end position="50"/>
    </location>
</feature>
<reference evidence="3" key="1">
    <citation type="submission" date="2021-03" db="EMBL/GenBank/DDBJ databases">
        <title>Comparative genomics and phylogenomic investigation of the class Geoglossomycetes provide insights into ecological specialization and systematics.</title>
        <authorList>
            <person name="Melie T."/>
            <person name="Pirro S."/>
            <person name="Miller A.N."/>
            <person name="Quandt A."/>
        </authorList>
    </citation>
    <scope>NUCLEOTIDE SEQUENCE</scope>
    <source>
        <strain evidence="3">CAQ_001_2017</strain>
    </source>
</reference>
<dbReference type="EMBL" id="JAGHQM010000007">
    <property type="protein sequence ID" value="KAH0566465.1"/>
    <property type="molecule type" value="Genomic_DNA"/>
</dbReference>
<evidence type="ECO:0000256" key="2">
    <source>
        <dbReference type="SAM" id="Phobius"/>
    </source>
</evidence>
<dbReference type="Proteomes" id="UP000750711">
    <property type="component" value="Unassembled WGS sequence"/>
</dbReference>
<evidence type="ECO:0000256" key="1">
    <source>
        <dbReference type="SAM" id="MobiDB-lite"/>
    </source>
</evidence>
<evidence type="ECO:0000313" key="4">
    <source>
        <dbReference type="Proteomes" id="UP000750711"/>
    </source>
</evidence>
<comment type="caution">
    <text evidence="3">The sequence shown here is derived from an EMBL/GenBank/DDBJ whole genome shotgun (WGS) entry which is preliminary data.</text>
</comment>
<gene>
    <name evidence="3" type="ORF">GP486_000135</name>
</gene>